<accession>A0AB34HNN3</accession>
<name>A0AB34HNN3_ESCRO</name>
<comment type="caution">
    <text evidence="2">The sequence shown here is derived from an EMBL/GenBank/DDBJ whole genome shotgun (WGS) entry which is preliminary data.</text>
</comment>
<sequence>MATGLWRAKGPPHFHVSQLAHVKLRQLCSQLQAPPAVTGTSSFGDAQGSLVLPGRNQSRQAIIQCFLCTLTAGQVSRRPSPCEKFCRLPRSISVGGFWLLQEKDPKPHGPSLDPDAEGEVRGEGTATSPVLDQTLLASLAHVLLVETQRLPLPVRRHRAVQGEASTAHIEAVPHLGGRTGHPLPARLQQQWVPSPGPAGAPRAPGQGGEDVPVLGRYEPGDVCGYRRRPCGEIRVMNIPAEERADGATAPPAAPVVSTLWHPGLLAQSQSDLQLRTLSGCPSVLAAQIAPPMTLPWEQALQRQSLLPALVPGAHFLLLQDSKRNLLSQRHKAEHLHE</sequence>
<dbReference type="AlphaFoldDB" id="A0AB34HNN3"/>
<dbReference type="Proteomes" id="UP001159641">
    <property type="component" value="Unassembled WGS sequence"/>
</dbReference>
<dbReference type="EMBL" id="JAIQCJ010000850">
    <property type="protein sequence ID" value="KAJ8794381.1"/>
    <property type="molecule type" value="Genomic_DNA"/>
</dbReference>
<protein>
    <submittedName>
        <fullName evidence="2">Uncharacterized protein</fullName>
    </submittedName>
</protein>
<evidence type="ECO:0000313" key="2">
    <source>
        <dbReference type="EMBL" id="KAJ8794381.1"/>
    </source>
</evidence>
<feature type="region of interest" description="Disordered" evidence="1">
    <location>
        <begin position="193"/>
        <end position="213"/>
    </location>
</feature>
<feature type="region of interest" description="Disordered" evidence="1">
    <location>
        <begin position="102"/>
        <end position="125"/>
    </location>
</feature>
<organism evidence="2 3">
    <name type="scientific">Eschrichtius robustus</name>
    <name type="common">California gray whale</name>
    <name type="synonym">Eschrichtius gibbosus</name>
    <dbReference type="NCBI Taxonomy" id="9764"/>
    <lineage>
        <taxon>Eukaryota</taxon>
        <taxon>Metazoa</taxon>
        <taxon>Chordata</taxon>
        <taxon>Craniata</taxon>
        <taxon>Vertebrata</taxon>
        <taxon>Euteleostomi</taxon>
        <taxon>Mammalia</taxon>
        <taxon>Eutheria</taxon>
        <taxon>Laurasiatheria</taxon>
        <taxon>Artiodactyla</taxon>
        <taxon>Whippomorpha</taxon>
        <taxon>Cetacea</taxon>
        <taxon>Mysticeti</taxon>
        <taxon>Eschrichtiidae</taxon>
        <taxon>Eschrichtius</taxon>
    </lineage>
</organism>
<feature type="non-terminal residue" evidence="2">
    <location>
        <position position="337"/>
    </location>
</feature>
<evidence type="ECO:0000256" key="1">
    <source>
        <dbReference type="SAM" id="MobiDB-lite"/>
    </source>
</evidence>
<proteinExistence type="predicted"/>
<evidence type="ECO:0000313" key="3">
    <source>
        <dbReference type="Proteomes" id="UP001159641"/>
    </source>
</evidence>
<reference evidence="2 3" key="1">
    <citation type="submission" date="2022-11" db="EMBL/GenBank/DDBJ databases">
        <title>Whole genome sequence of Eschrichtius robustus ER-17-0199.</title>
        <authorList>
            <person name="Bruniche-Olsen A."/>
            <person name="Black A.N."/>
            <person name="Fields C.J."/>
            <person name="Walden K."/>
            <person name="Dewoody J.A."/>
        </authorList>
    </citation>
    <scope>NUCLEOTIDE SEQUENCE [LARGE SCALE GENOMIC DNA]</scope>
    <source>
        <strain evidence="2">ER-17-0199</strain>
        <tissue evidence="2">Blubber</tissue>
    </source>
</reference>
<keyword evidence="3" id="KW-1185">Reference proteome</keyword>
<gene>
    <name evidence="2" type="ORF">J1605_003148</name>
</gene>